<protein>
    <submittedName>
        <fullName evidence="2">Uncharacterized protein</fullName>
    </submittedName>
</protein>
<reference evidence="2 3" key="1">
    <citation type="submission" date="2019-05" db="EMBL/GenBank/DDBJ databases">
        <title>Another draft genome of Portunus trituberculatus and its Hox gene families provides insights of decapod evolution.</title>
        <authorList>
            <person name="Jeong J.-H."/>
            <person name="Song I."/>
            <person name="Kim S."/>
            <person name="Choi T."/>
            <person name="Kim D."/>
            <person name="Ryu S."/>
            <person name="Kim W."/>
        </authorList>
    </citation>
    <scope>NUCLEOTIDE SEQUENCE [LARGE SCALE GENOMIC DNA]</scope>
    <source>
        <tissue evidence="2">Muscle</tissue>
    </source>
</reference>
<evidence type="ECO:0000313" key="2">
    <source>
        <dbReference type="EMBL" id="MPC26519.1"/>
    </source>
</evidence>
<dbReference type="EMBL" id="VSRR010001610">
    <property type="protein sequence ID" value="MPC26519.1"/>
    <property type="molecule type" value="Genomic_DNA"/>
</dbReference>
<feature type="compositionally biased region" description="Gly residues" evidence="1">
    <location>
        <begin position="126"/>
        <end position="138"/>
    </location>
</feature>
<organism evidence="2 3">
    <name type="scientific">Portunus trituberculatus</name>
    <name type="common">Swimming crab</name>
    <name type="synonym">Neptunus trituberculatus</name>
    <dbReference type="NCBI Taxonomy" id="210409"/>
    <lineage>
        <taxon>Eukaryota</taxon>
        <taxon>Metazoa</taxon>
        <taxon>Ecdysozoa</taxon>
        <taxon>Arthropoda</taxon>
        <taxon>Crustacea</taxon>
        <taxon>Multicrustacea</taxon>
        <taxon>Malacostraca</taxon>
        <taxon>Eumalacostraca</taxon>
        <taxon>Eucarida</taxon>
        <taxon>Decapoda</taxon>
        <taxon>Pleocyemata</taxon>
        <taxon>Brachyura</taxon>
        <taxon>Eubrachyura</taxon>
        <taxon>Portunoidea</taxon>
        <taxon>Portunidae</taxon>
        <taxon>Portuninae</taxon>
        <taxon>Portunus</taxon>
    </lineage>
</organism>
<comment type="caution">
    <text evidence="2">The sequence shown here is derived from an EMBL/GenBank/DDBJ whole genome shotgun (WGS) entry which is preliminary data.</text>
</comment>
<feature type="region of interest" description="Disordered" evidence="1">
    <location>
        <begin position="124"/>
        <end position="177"/>
    </location>
</feature>
<feature type="compositionally biased region" description="Polar residues" evidence="1">
    <location>
        <begin position="151"/>
        <end position="163"/>
    </location>
</feature>
<feature type="region of interest" description="Disordered" evidence="1">
    <location>
        <begin position="78"/>
        <end position="106"/>
    </location>
</feature>
<accession>A0A5B7DZG1</accession>
<evidence type="ECO:0000256" key="1">
    <source>
        <dbReference type="SAM" id="MobiDB-lite"/>
    </source>
</evidence>
<keyword evidence="3" id="KW-1185">Reference proteome</keyword>
<evidence type="ECO:0000313" key="3">
    <source>
        <dbReference type="Proteomes" id="UP000324222"/>
    </source>
</evidence>
<dbReference type="AlphaFoldDB" id="A0A5B7DZG1"/>
<dbReference type="Proteomes" id="UP000324222">
    <property type="component" value="Unassembled WGS sequence"/>
</dbReference>
<name>A0A5B7DZG1_PORTR</name>
<sequence>MVRDRLRGSSEQQRAAAADLSAFPRGHHRLRVSITHLMTPLFTVQLTACVSSRFTAASSDPGHVVTFAPECGISLGGASEGEGEAARRQQAAPTKDGGGKTPASLSLSPWLGHAARFTSESYGTAVAGGTGRAGGGREAGALFSHPLALSTPPSCQHNETQKGTPPDPREGTTAAPR</sequence>
<proteinExistence type="predicted"/>
<gene>
    <name evidence="2" type="ORF">E2C01_019663</name>
</gene>